<dbReference type="AlphaFoldDB" id="R0GXZ7"/>
<proteinExistence type="predicted"/>
<feature type="domain" description="Retrotransposon gag" evidence="3">
    <location>
        <begin position="421"/>
        <end position="504"/>
    </location>
</feature>
<sequence>MYPSSTQATPSVTELATRVTQLETKLEAHTETMSQKNETLKLVCDTLDWLCREIKDLRNGTVASSQVAYLTQSCLNPEICGKHAAPIEATSDGILTLPPLAVSTHGSPMFSPGKRSDPTPPGLTPKQIHTARPDMTPLRNSVEHMVSTPTPEASFNPWVFELPSVGHAQRVEDTLVTRSYHKTRRKLTRKNRHKRVSATQVTMKKHGKRVRSSVLEPRVRSQLLLFRQMQTAVEMVRQKGSTSEYDASQESDDIVVGRRRSRERTRRHRQREYMDGYIQATEPIEESPRNLVDPGKLRVNYKETSVPIGVKVARNGSMLGTKSSRAWDQDGWKHQEHSNEVDTTTVLHIGFQQTTYQMDKEFRQDMIVAEHAEERVRKLYQNGVQEKGSWVDMEKWIHEFENYFFQNNISEDKRLEVVYATLQGHGGQWIKGAWERQSPKSWDEFKLMIRHELVGVSRPTSQPKFLGLLQERTVAEYRENFEALCLQSELLPGQQLEALFLQELKPSLQTAVRNLHPNGIVQMMDLAQWLEGKELMSLTMGHGDTRSSTTMERITEQSRTDFTKSMGFKLYGSLSRNGIVLAIDSGATQNFISEELAKHLRLPIRTKRTVSVLMGHGVHNKSKGVCKGIKLLIDDVEIVEDFLVLELNKTEAEVILGYGWLSKLGETSVNWQERKFSFLHNHKWITLGGTDEKLLINNRKVKMKSGNEQEGIEEEQISKDGLVVDYYLEDKVVSKGESKVMHGERVEMKPIRKFDNKITSDFYQVEDSNEGNRLYKFCQAQNLPLTEFFCDCLRRIRFGVTKQGPHSMLTEELQFKDVGEVVNFLGNTTWCYLCEPGRNGASQPSFGSDPILFCVHTYLLKGKEKNTSITEGTFDNAEMNVEAKRMKVVGQSHKSSTGFAEFQFLPP</sequence>
<name>R0GXZ7_9BRAS</name>
<evidence type="ECO:0000259" key="3">
    <source>
        <dbReference type="Pfam" id="PF03732"/>
    </source>
</evidence>
<dbReference type="Proteomes" id="UP000029121">
    <property type="component" value="Unassembled WGS sequence"/>
</dbReference>
<organism evidence="4 5">
    <name type="scientific">Capsella rubella</name>
    <dbReference type="NCBI Taxonomy" id="81985"/>
    <lineage>
        <taxon>Eukaryota</taxon>
        <taxon>Viridiplantae</taxon>
        <taxon>Streptophyta</taxon>
        <taxon>Embryophyta</taxon>
        <taxon>Tracheophyta</taxon>
        <taxon>Spermatophyta</taxon>
        <taxon>Magnoliopsida</taxon>
        <taxon>eudicotyledons</taxon>
        <taxon>Gunneridae</taxon>
        <taxon>Pentapetalae</taxon>
        <taxon>rosids</taxon>
        <taxon>malvids</taxon>
        <taxon>Brassicales</taxon>
        <taxon>Brassicaceae</taxon>
        <taxon>Camelineae</taxon>
        <taxon>Capsella</taxon>
    </lineage>
</organism>
<protein>
    <recommendedName>
        <fullName evidence="3">Retrotransposon gag domain-containing protein</fullName>
    </recommendedName>
</protein>
<evidence type="ECO:0000256" key="2">
    <source>
        <dbReference type="SAM" id="MobiDB-lite"/>
    </source>
</evidence>
<feature type="coiled-coil region" evidence="1">
    <location>
        <begin position="12"/>
        <end position="39"/>
    </location>
</feature>
<evidence type="ECO:0000313" key="5">
    <source>
        <dbReference type="Proteomes" id="UP000029121"/>
    </source>
</evidence>
<dbReference type="InterPro" id="IPR005162">
    <property type="entry name" value="Retrotrans_gag_dom"/>
</dbReference>
<keyword evidence="5" id="KW-1185">Reference proteome</keyword>
<accession>R0GXZ7</accession>
<reference evidence="5" key="1">
    <citation type="journal article" date="2013" name="Nat. Genet.">
        <title>The Capsella rubella genome and the genomic consequences of rapid mating system evolution.</title>
        <authorList>
            <person name="Slotte T."/>
            <person name="Hazzouri K.M."/>
            <person name="Agren J.A."/>
            <person name="Koenig D."/>
            <person name="Maumus F."/>
            <person name="Guo Y.L."/>
            <person name="Steige K."/>
            <person name="Platts A.E."/>
            <person name="Escobar J.S."/>
            <person name="Newman L.K."/>
            <person name="Wang W."/>
            <person name="Mandakova T."/>
            <person name="Vello E."/>
            <person name="Smith L.M."/>
            <person name="Henz S.R."/>
            <person name="Steffen J."/>
            <person name="Takuno S."/>
            <person name="Brandvain Y."/>
            <person name="Coop G."/>
            <person name="Andolfatto P."/>
            <person name="Hu T.T."/>
            <person name="Blanchette M."/>
            <person name="Clark R.M."/>
            <person name="Quesneville H."/>
            <person name="Nordborg M."/>
            <person name="Gaut B.S."/>
            <person name="Lysak M.A."/>
            <person name="Jenkins J."/>
            <person name="Grimwood J."/>
            <person name="Chapman J."/>
            <person name="Prochnik S."/>
            <person name="Shu S."/>
            <person name="Rokhsar D."/>
            <person name="Schmutz J."/>
            <person name="Weigel D."/>
            <person name="Wright S.I."/>
        </authorList>
    </citation>
    <scope>NUCLEOTIDE SEQUENCE [LARGE SCALE GENOMIC DNA]</scope>
    <source>
        <strain evidence="5">cv. Monte Gargano</strain>
    </source>
</reference>
<dbReference type="SUPFAM" id="SSF50630">
    <property type="entry name" value="Acid proteases"/>
    <property type="match status" value="1"/>
</dbReference>
<evidence type="ECO:0000256" key="1">
    <source>
        <dbReference type="SAM" id="Coils"/>
    </source>
</evidence>
<dbReference type="CDD" id="cd00303">
    <property type="entry name" value="retropepsin_like"/>
    <property type="match status" value="1"/>
</dbReference>
<dbReference type="Pfam" id="PF08284">
    <property type="entry name" value="RVP_2"/>
    <property type="match status" value="1"/>
</dbReference>
<dbReference type="InterPro" id="IPR021109">
    <property type="entry name" value="Peptidase_aspartic_dom_sf"/>
</dbReference>
<gene>
    <name evidence="4" type="ORF">CARUB_v10004097mg</name>
</gene>
<dbReference type="Pfam" id="PF03732">
    <property type="entry name" value="Retrotrans_gag"/>
    <property type="match status" value="1"/>
</dbReference>
<dbReference type="EMBL" id="KB870811">
    <property type="protein sequence ID" value="EOA15983.1"/>
    <property type="molecule type" value="Genomic_DNA"/>
</dbReference>
<evidence type="ECO:0000313" key="4">
    <source>
        <dbReference type="EMBL" id="EOA15983.1"/>
    </source>
</evidence>
<feature type="region of interest" description="Disordered" evidence="2">
    <location>
        <begin position="183"/>
        <end position="214"/>
    </location>
</feature>
<dbReference type="STRING" id="81985.R0GXZ7"/>
<feature type="compositionally biased region" description="Basic residues" evidence="2">
    <location>
        <begin position="183"/>
        <end position="196"/>
    </location>
</feature>
<keyword evidence="1" id="KW-0175">Coiled coil</keyword>
<feature type="region of interest" description="Disordered" evidence="2">
    <location>
        <begin position="106"/>
        <end position="133"/>
    </location>
</feature>
<dbReference type="Gene3D" id="2.40.70.10">
    <property type="entry name" value="Acid Proteases"/>
    <property type="match status" value="1"/>
</dbReference>